<evidence type="ECO:0000256" key="1">
    <source>
        <dbReference type="ARBA" id="ARBA00007430"/>
    </source>
</evidence>
<comment type="similarity">
    <text evidence="1">Belongs to the polysaccharide synthase family.</text>
</comment>
<dbReference type="PANTHER" id="PTHR43318:SF1">
    <property type="entry name" value="POLYSACCHARIDE BIOSYNTHESIS PROTEIN EPSC-RELATED"/>
    <property type="match status" value="1"/>
</dbReference>
<dbReference type="InterPro" id="IPR036291">
    <property type="entry name" value="NAD(P)-bd_dom_sf"/>
</dbReference>
<dbReference type="InterPro" id="IPR051203">
    <property type="entry name" value="Polysaccharide_Synthase-Rel"/>
</dbReference>
<accession>L7VQH2</accession>
<dbReference type="InterPro" id="IPR003869">
    <property type="entry name" value="Polysac_CapD-like"/>
</dbReference>
<feature type="transmembrane region" description="Helical" evidence="2">
    <location>
        <begin position="102"/>
        <end position="120"/>
    </location>
</feature>
<sequence>MPCGAAIGHNTGHEPATTMNLRRLIAILHPRLAVVAHDLAMIWLAWYGTNWLRWNLQIDPPSVPLFGNEYAIVLFAQTIILAWTGLYRGLWRFASLPDLWNIARASVLGALAIALGLFFLDRLEGTPRSVLLMYPIALMLLLGTPRMAYRYWKDSRYDGGGAPAKRVLVLGAGRAGETLARDLRREGAYRVVGFLDDKPGLRGANVHGVPVLGPIEQLPQLAREVAAEMVLIAIPTAKNQQMQRIVGICEQTGLPFRTVPRLEDVVEGRSNFNELKEVAIEDLLGREPVSLDWTAIRAGLASRRVLITGGGGSIGSELCRQVARLGVERLAVLELSEYNLYRVEQELRVEFPDLVVDPILGDCGDAATLERVFTRVKPEAVFHAAAFKHVPLLQHQVREAVRNNLLATQTLALAADRHGVHNFVLISTDKAVNPSSVMGATKRAAEIFCQSFAQQSKTHFITVRFGNVLDSAGSVVPLFRDQIRRGGPVTVTHPEISRYFMTIPEACQLILQAAVLGRGGEIFALDMGEPVRIRYLAEQMILLAGKVPERDIQIVYTGLRAGEKLFEELFHEQENHESTGHPKIFLSQPRLIAFTELTSTMRMLDAAVRRFDEDEALRLLQSLVPEFDQSRTERDADIVSIHKVAS</sequence>
<name>L7VQH2_9BACT</name>
<dbReference type="EMBL" id="JX649864">
    <property type="protein sequence ID" value="AGC71172.1"/>
    <property type="molecule type" value="Genomic_DNA"/>
</dbReference>
<dbReference type="Pfam" id="PF02719">
    <property type="entry name" value="Polysacc_synt_2"/>
    <property type="match status" value="1"/>
</dbReference>
<proteinExistence type="inferred from homology"/>
<feature type="domain" description="Polysaccharide biosynthesis protein CapD-like" evidence="3">
    <location>
        <begin position="305"/>
        <end position="587"/>
    </location>
</feature>
<evidence type="ECO:0000259" key="3">
    <source>
        <dbReference type="Pfam" id="PF02719"/>
    </source>
</evidence>
<protein>
    <submittedName>
        <fullName evidence="4">UDP-N-acetylglucosamine 4,6-dehydratase</fullName>
    </submittedName>
</protein>
<dbReference type="CDD" id="cd05237">
    <property type="entry name" value="UDP_invert_4-6DH_SDR_e"/>
    <property type="match status" value="1"/>
</dbReference>
<dbReference type="SUPFAM" id="SSF51735">
    <property type="entry name" value="NAD(P)-binding Rossmann-fold domains"/>
    <property type="match status" value="2"/>
</dbReference>
<reference evidence="4" key="1">
    <citation type="submission" date="2012-09" db="EMBL/GenBank/DDBJ databases">
        <title>Metagenomic Characterization of a Microbial Community in Wastewater Detects High Levels of Antibiotic Resistance.</title>
        <authorList>
            <person name="Abrams M."/>
            <person name="Caldwell A."/>
            <person name="Vandaei E."/>
            <person name="Lee W."/>
            <person name="Perrott J."/>
            <person name="Khan S.Y."/>
            <person name="Ta J."/>
            <person name="Romero D."/>
            <person name="Nguyen V."/>
            <person name="Pourmand N."/>
            <person name="Ouverney C.C."/>
        </authorList>
    </citation>
    <scope>NUCLEOTIDE SEQUENCE</scope>
</reference>
<keyword evidence="2" id="KW-0812">Transmembrane</keyword>
<dbReference type="AlphaFoldDB" id="L7VQH2"/>
<dbReference type="Gene3D" id="3.40.50.720">
    <property type="entry name" value="NAD(P)-binding Rossmann-like Domain"/>
    <property type="match status" value="2"/>
</dbReference>
<keyword evidence="2" id="KW-1133">Transmembrane helix</keyword>
<feature type="transmembrane region" description="Helical" evidence="2">
    <location>
        <begin position="132"/>
        <end position="149"/>
    </location>
</feature>
<evidence type="ECO:0000256" key="2">
    <source>
        <dbReference type="SAM" id="Phobius"/>
    </source>
</evidence>
<dbReference type="Pfam" id="PF13727">
    <property type="entry name" value="CoA_binding_3"/>
    <property type="match status" value="1"/>
</dbReference>
<evidence type="ECO:0000313" key="4">
    <source>
        <dbReference type="EMBL" id="AGC71172.1"/>
    </source>
</evidence>
<dbReference type="PANTHER" id="PTHR43318">
    <property type="entry name" value="UDP-N-ACETYLGLUCOSAMINE 4,6-DEHYDRATASE"/>
    <property type="match status" value="1"/>
</dbReference>
<feature type="transmembrane region" description="Helical" evidence="2">
    <location>
        <begin position="70"/>
        <end position="90"/>
    </location>
</feature>
<keyword evidence="2" id="KW-0472">Membrane</keyword>
<organism evidence="4">
    <name type="scientific">uncultured bacterium A1Q1_fos_600</name>
    <dbReference type="NCBI Taxonomy" id="1256587"/>
    <lineage>
        <taxon>Bacteria</taxon>
        <taxon>environmental samples</taxon>
    </lineage>
</organism>